<evidence type="ECO:0000256" key="1">
    <source>
        <dbReference type="SAM" id="Phobius"/>
    </source>
</evidence>
<dbReference type="EMBL" id="CP144696">
    <property type="protein sequence ID" value="WVZ09675.1"/>
    <property type="molecule type" value="Genomic_DNA"/>
</dbReference>
<name>A0AAQ3NG70_VIGMU</name>
<dbReference type="Proteomes" id="UP001374535">
    <property type="component" value="Chromosome 5"/>
</dbReference>
<organism evidence="2 3">
    <name type="scientific">Vigna mungo</name>
    <name type="common">Black gram</name>
    <name type="synonym">Phaseolus mungo</name>
    <dbReference type="NCBI Taxonomy" id="3915"/>
    <lineage>
        <taxon>Eukaryota</taxon>
        <taxon>Viridiplantae</taxon>
        <taxon>Streptophyta</taxon>
        <taxon>Embryophyta</taxon>
        <taxon>Tracheophyta</taxon>
        <taxon>Spermatophyta</taxon>
        <taxon>Magnoliopsida</taxon>
        <taxon>eudicotyledons</taxon>
        <taxon>Gunneridae</taxon>
        <taxon>Pentapetalae</taxon>
        <taxon>rosids</taxon>
        <taxon>fabids</taxon>
        <taxon>Fabales</taxon>
        <taxon>Fabaceae</taxon>
        <taxon>Papilionoideae</taxon>
        <taxon>50 kb inversion clade</taxon>
        <taxon>NPAAA clade</taxon>
        <taxon>indigoferoid/millettioid clade</taxon>
        <taxon>Phaseoleae</taxon>
        <taxon>Vigna</taxon>
    </lineage>
</organism>
<keyword evidence="3" id="KW-1185">Reference proteome</keyword>
<keyword evidence="1" id="KW-1133">Transmembrane helix</keyword>
<evidence type="ECO:0000313" key="2">
    <source>
        <dbReference type="EMBL" id="WVZ09675.1"/>
    </source>
</evidence>
<dbReference type="InterPro" id="IPR032675">
    <property type="entry name" value="LRR_dom_sf"/>
</dbReference>
<keyword evidence="1" id="KW-0812">Transmembrane</keyword>
<keyword evidence="1" id="KW-0472">Membrane</keyword>
<accession>A0AAQ3NG70</accession>
<protein>
    <submittedName>
        <fullName evidence="2">Uncharacterized protein</fullName>
    </submittedName>
</protein>
<sequence length="318" mass="35661">MTFSPETLTVSNNKGKSLKWDGSLTFFGIFYMVMGGICSRKRDQHVVEDDLHRGTSGRYCRSGSIKWSRSRSLRSKSNQYQCPGGGTCPSLMDLCINRIREDFHKYESFSILPRDISQQIFNELVDSHCLTEASLEAFRDCALQDIDLGEYSGVDDNWMDVISSQGLSLLSVDVSGSQVTDNGLRLLKDCSNLQALTLNYCDQFSEYGLKHISGLSNLDSLSIRKSSSVKPDGMRAFSNLFNLEKLDLERCSEIHGGFVHLKVKVMMDFHHYWLMGVVAVALPVLIGDDKGNRGPSTGIDPWTFESRIFDPTSQPNLH</sequence>
<feature type="transmembrane region" description="Helical" evidence="1">
    <location>
        <begin position="20"/>
        <end position="38"/>
    </location>
</feature>
<dbReference type="FunFam" id="3.80.10.10:FF:000667">
    <property type="entry name" value="Leucine-rich repeat family protein"/>
    <property type="match status" value="1"/>
</dbReference>
<gene>
    <name evidence="2" type="ORF">V8G54_014205</name>
</gene>
<dbReference type="InterPro" id="IPR051341">
    <property type="entry name" value="Zyg-11_UBL_adapter"/>
</dbReference>
<reference evidence="2 3" key="1">
    <citation type="journal article" date="2023" name="Life. Sci Alliance">
        <title>Evolutionary insights into 3D genome organization and epigenetic landscape of Vigna mungo.</title>
        <authorList>
            <person name="Junaid A."/>
            <person name="Singh B."/>
            <person name="Bhatia S."/>
        </authorList>
    </citation>
    <scope>NUCLEOTIDE SEQUENCE [LARGE SCALE GENOMIC DNA]</scope>
    <source>
        <strain evidence="2">Urdbean</strain>
    </source>
</reference>
<feature type="transmembrane region" description="Helical" evidence="1">
    <location>
        <begin position="269"/>
        <end position="286"/>
    </location>
</feature>
<proteinExistence type="predicted"/>
<dbReference type="Gene3D" id="3.80.10.10">
    <property type="entry name" value="Ribonuclease Inhibitor"/>
    <property type="match status" value="1"/>
</dbReference>
<evidence type="ECO:0000313" key="3">
    <source>
        <dbReference type="Proteomes" id="UP001374535"/>
    </source>
</evidence>
<dbReference type="PANTHER" id="PTHR12904">
    <property type="match status" value="1"/>
</dbReference>
<dbReference type="SUPFAM" id="SSF52047">
    <property type="entry name" value="RNI-like"/>
    <property type="match status" value="1"/>
</dbReference>
<dbReference type="AlphaFoldDB" id="A0AAQ3NG70"/>
<dbReference type="PANTHER" id="PTHR12904:SF30">
    <property type="entry name" value="REGULATORY SUBUNIT"/>
    <property type="match status" value="1"/>
</dbReference>